<dbReference type="EMBL" id="WIVE01000050">
    <property type="protein sequence ID" value="MQX37645.1"/>
    <property type="molecule type" value="Genomic_DNA"/>
</dbReference>
<comment type="caution">
    <text evidence="1">The sequence shown here is derived from an EMBL/GenBank/DDBJ whole genome shotgun (WGS) entry which is preliminary data.</text>
</comment>
<evidence type="ECO:0000313" key="2">
    <source>
        <dbReference type="Proteomes" id="UP000434582"/>
    </source>
</evidence>
<sequence length="873" mass="90142">MAGCCDDRTPHPLETLPAGLAVIPRQIAGFPEVRQRLLERLADPEAASARAALSSWRPYSDDFGSMTLEMWAYVADVLGFYDERIANESYLGTAVRRPALRRLVALLGHTPTAGLAGTAALAALADGSVAVTVPKGTAVRSRGFDGHPPQVFETTAETLVHPLLNAWTVAPFRRRPTVDDSFFVGDTGAAEAGDKSGKAGGGKGGGEDHRVNRVLFLPGGFGLTAGEPGLIESRVAGSDFEPQAALVTATEPFAGSDGKSYTRVSLDPPIVIAPDVDLSTLRARRPTRVAVATVNAPVDDAKGTPPALDNDGSQTRLYLDGPPTGFRAGESVIVARDLEGAEPTFRHVRIAEVKAAAVTVSSIPPTPAPTDANPANVIPSPQVAATELRLEPALPASFLDPATVTFHHGFVAGGSPTNVCRTTVTADEVSAIEGVPIGGAVTLPLDDAEAGSGFGIQATGSDRVLERRFLMTDAEAHGALVDGRLTVATDGTARFQALSRDQITADTLRLPLTIHGNVLDTTRGQSVTGEVLGSGSPRVANQRFKLRKKPLTYLPGTVTGTGDTVSSTLTVRVDGIAWTPVSGFYGCGPKDRVYIVRHDDQQNTFVIFGDGTRGARLPSGVENVVADYRFGAGAAAPPANHIRQLAASLKGLRSVRSPVAATPGKDPDGPESLRTSAPRTALLLGRAVSAADFEALALDAPGVTTATAQWLWIADQGQAGVVVHYIGSTDESTLVESLTAQADPTVPIAVTQAEPITATLTMSVAVDPARVPADVATAVHDALAAGVLDPARAVIGGMVWTSTLFAAAADVDGVISVDSLAITTDEPGVNPGGSGGTCIPSGRYLDFTGTDAITVTGVAATDLPPTPAKGGEP</sequence>
<reference evidence="1 2" key="1">
    <citation type="submission" date="2019-10" db="EMBL/GenBank/DDBJ databases">
        <title>Draft whole-genome sequence of the purple nonsulfur photosynthetic bacterium Roseospira navarrensis DSM 15114.</title>
        <authorList>
            <person name="Kyndt J.A."/>
            <person name="Meyer T.E."/>
        </authorList>
    </citation>
    <scope>NUCLEOTIDE SEQUENCE [LARGE SCALE GENOMIC DNA]</scope>
    <source>
        <strain evidence="1 2">DSM 15114</strain>
    </source>
</reference>
<dbReference type="RefSeq" id="WP_153345336.1">
    <property type="nucleotide sequence ID" value="NZ_WIVE01000050.1"/>
</dbReference>
<name>A0A7X2D5V8_9PROT</name>
<dbReference type="Proteomes" id="UP000434582">
    <property type="component" value="Unassembled WGS sequence"/>
</dbReference>
<protein>
    <recommendedName>
        <fullName evidence="3">Baseplate protein J-like domain-containing protein</fullName>
    </recommendedName>
</protein>
<evidence type="ECO:0000313" key="1">
    <source>
        <dbReference type="EMBL" id="MQX37645.1"/>
    </source>
</evidence>
<organism evidence="1 2">
    <name type="scientific">Roseospira navarrensis</name>
    <dbReference type="NCBI Taxonomy" id="140058"/>
    <lineage>
        <taxon>Bacteria</taxon>
        <taxon>Pseudomonadati</taxon>
        <taxon>Pseudomonadota</taxon>
        <taxon>Alphaproteobacteria</taxon>
        <taxon>Rhodospirillales</taxon>
        <taxon>Rhodospirillaceae</taxon>
        <taxon>Roseospira</taxon>
    </lineage>
</organism>
<proteinExistence type="predicted"/>
<keyword evidence="2" id="KW-1185">Reference proteome</keyword>
<dbReference type="OrthoDB" id="266253at2"/>
<dbReference type="AlphaFoldDB" id="A0A7X2D5V8"/>
<evidence type="ECO:0008006" key="3">
    <source>
        <dbReference type="Google" id="ProtNLM"/>
    </source>
</evidence>
<accession>A0A7X2D5V8</accession>
<gene>
    <name evidence="1" type="ORF">GHC57_14065</name>
</gene>